<keyword evidence="1" id="KW-1133">Transmembrane helix</keyword>
<protein>
    <submittedName>
        <fullName evidence="2">Uncharacterized protein</fullName>
    </submittedName>
</protein>
<feature type="transmembrane region" description="Helical" evidence="1">
    <location>
        <begin position="24"/>
        <end position="43"/>
    </location>
</feature>
<comment type="caution">
    <text evidence="2">The sequence shown here is derived from an EMBL/GenBank/DDBJ whole genome shotgun (WGS) entry which is preliminary data.</text>
</comment>
<evidence type="ECO:0000256" key="1">
    <source>
        <dbReference type="SAM" id="Phobius"/>
    </source>
</evidence>
<name>A0ABQ9EWK4_TEGGR</name>
<feature type="transmembrane region" description="Helical" evidence="1">
    <location>
        <begin position="58"/>
        <end position="78"/>
    </location>
</feature>
<dbReference type="Proteomes" id="UP001217089">
    <property type="component" value="Unassembled WGS sequence"/>
</dbReference>
<keyword evidence="1" id="KW-0472">Membrane</keyword>
<evidence type="ECO:0000313" key="3">
    <source>
        <dbReference type="Proteomes" id="UP001217089"/>
    </source>
</evidence>
<proteinExistence type="predicted"/>
<gene>
    <name evidence="2" type="ORF">KUTeg_014449</name>
</gene>
<dbReference type="EMBL" id="JARBDR010000657">
    <property type="protein sequence ID" value="KAJ8309575.1"/>
    <property type="molecule type" value="Genomic_DNA"/>
</dbReference>
<keyword evidence="1" id="KW-0812">Transmembrane</keyword>
<evidence type="ECO:0000313" key="2">
    <source>
        <dbReference type="EMBL" id="KAJ8309575.1"/>
    </source>
</evidence>
<keyword evidence="3" id="KW-1185">Reference proteome</keyword>
<reference evidence="2 3" key="1">
    <citation type="submission" date="2022-12" db="EMBL/GenBank/DDBJ databases">
        <title>Chromosome-level genome of Tegillarca granosa.</title>
        <authorList>
            <person name="Kim J."/>
        </authorList>
    </citation>
    <scope>NUCLEOTIDE SEQUENCE [LARGE SCALE GENOMIC DNA]</scope>
    <source>
        <strain evidence="2">Teg-2019</strain>
        <tissue evidence="2">Adductor muscle</tissue>
    </source>
</reference>
<accession>A0ABQ9EWK4</accession>
<organism evidence="2 3">
    <name type="scientific">Tegillarca granosa</name>
    <name type="common">Malaysian cockle</name>
    <name type="synonym">Anadara granosa</name>
    <dbReference type="NCBI Taxonomy" id="220873"/>
    <lineage>
        <taxon>Eukaryota</taxon>
        <taxon>Metazoa</taxon>
        <taxon>Spiralia</taxon>
        <taxon>Lophotrochozoa</taxon>
        <taxon>Mollusca</taxon>
        <taxon>Bivalvia</taxon>
        <taxon>Autobranchia</taxon>
        <taxon>Pteriomorphia</taxon>
        <taxon>Arcoida</taxon>
        <taxon>Arcoidea</taxon>
        <taxon>Arcidae</taxon>
        <taxon>Tegillarca</taxon>
    </lineage>
</organism>
<sequence length="247" mass="29759">MNIVCFNIYISITSYTIIKKEETFLYNLYGGCIIVCTMYWILLYDHVNSAKMCTVVKYTLYIYTAIDIFIFISCGFPFKSLKSFNYNNTTWSQTQMYKHEGQTQMYKHGGQTQMYKHEGQTQMYKHGGQTQIDLPKNIDDNIYEGYEEDIHIKARTITIIHSKFHTMLQQYMNIKFFWLILIAMKLINNNPNFFTFNNSFNSIFSFPRDLQTDNILFTWMYFQNEKKLLQNWFYFIPCFNNRNFKKN</sequence>